<feature type="signal peptide" evidence="2">
    <location>
        <begin position="1"/>
        <end position="23"/>
    </location>
</feature>
<dbReference type="PANTHER" id="PTHR40094:SF1">
    <property type="entry name" value="UBIQUITIN DOMAIN-CONTAINING PROTEIN"/>
    <property type="match status" value="1"/>
</dbReference>
<name>A0A2S0P9X6_9NEIS</name>
<dbReference type="SMART" id="SM01359">
    <property type="entry name" value="A2M_N_2"/>
    <property type="match status" value="1"/>
</dbReference>
<keyword evidence="6" id="KW-1185">Reference proteome</keyword>
<dbReference type="KEGG" id="maer:DAI18_09215"/>
<dbReference type="InterPro" id="IPR021868">
    <property type="entry name" value="Alpha_2_Macroglob_MG3"/>
</dbReference>
<dbReference type="InterPro" id="IPR001599">
    <property type="entry name" value="Macroglobln_a2"/>
</dbReference>
<feature type="domain" description="Alpha-2-macroglobulin" evidence="4">
    <location>
        <begin position="1228"/>
        <end position="1316"/>
    </location>
</feature>
<dbReference type="OrthoDB" id="9767116at2"/>
<dbReference type="Pfam" id="PF17973">
    <property type="entry name" value="bMG10"/>
    <property type="match status" value="1"/>
</dbReference>
<evidence type="ECO:0000256" key="1">
    <source>
        <dbReference type="ARBA" id="ARBA00010556"/>
    </source>
</evidence>
<protein>
    <recommendedName>
        <fullName evidence="7">Alpha-2-macroglobulin</fullName>
    </recommendedName>
</protein>
<dbReference type="Pfam" id="PF00207">
    <property type="entry name" value="A2M"/>
    <property type="match status" value="1"/>
</dbReference>
<feature type="domain" description="Alpha-2-macroglobulin bait region" evidence="3">
    <location>
        <begin position="984"/>
        <end position="1168"/>
    </location>
</feature>
<sequence length="1897" mass="207808">MKLKTTHTIALLAIALASPWSMAASVLSFSPQNEVREIQQVRATFSAPMIRMGNVSAPAPFDIDCAQKGNGHWIDDRSWVMDFPHGVPAATTCRFSVRPALTTLAGEAISGQRQFRFSTGPLAVVESAPYNGGTIDEDQTFALRFNGRVAAPVPMFCQVEGSPERLPARRVAAADRNALIRHLGWQQQAANVDAVSCGQRLPAGKRVKLVLTRPGSAERQTLEYPVREAFNASFTCKRESAKAACIPLRPVTLHFSAPVTRKLAEQIRLRTPNGERKPDFGRETESTVYEVSFKPPFPPNAAFTLTLPDGFRDDSGRTLDNRASFPLAFSTASAPPLAKFAAAPFGIVELNADPAIAVTLRDVEAGLDVRQIQVGANNLTVTDDRSMMDWLARVERWHETTTLVRGKPVETRRLSLLQGQHGVQAMQVPMVQDKSGKWPFSVVGIPAREPGLHVVELKSRLLGKSLLAEDAPMYVRTAMLVTNLGVHLKRGRDNAAVWVTTLDRARPVADARVSVYDCRRELLWQGKTDAQGVARIDQPLDEAGRCPDGGLYGLFVTARKKDAQGREDVSFVRSGWNQGIEPWRFPVPTDTTPQPTVRASTVFDRPLFRAGETVSMKHFLRVETARGLALPKAGQLPDQMTVTHEGSGEEYRFPLGWRGGRHAESSFVLPKAARLGMYSVTLTRKPTRQPGDTRPASIDLDGITLYTGRFRVEEFRLPVMRGQLGTDPKTTIAPGRIPVRVSMAYGTGGPAKGLPVEVSAMLRARYDQADGYDNFSFAAPESARGEPQKSLDGKVVLDKSAFTLDGNGNGQTAVRELPKLDRPYDMVMEATYSDPNGEVQTLSRTVTLWPAGVRVGLAVDDWVAAGKRVSLKAVVLDTRGQPVANRTVSVRARQHEYLSTRKRLVGGFYAYDHQETSKDLGQVCDGKTDRRGLMFCEIELAREGSIELIAEADDGNSHSARAAQRIWVSNRDEMWFDVDNNDRIDVLPEQKRYQPGDTARFQVRMPFRKATALLAIEREGVIETRVIELSGKDPSFELKIGPDWAPNVYVSVLAVRGRVREVPWYSFFTWGWKTPRDWWDAFRNEGGEYQAPTAMVDLSRPAFKYGLAEITVGSAGHQLAVTVTPDKPVYSIRKTATVRVQVKLPNGQPVPAGTEVAFAAVDEALLELQPNTSWNLLDAMLQRRSYGVETSTAQLQVVGKRHFGRKALEPGGGGGFAPTRELLDTLLTWQPRVVLDRTGSATVSVPLNDALTRFRLVAIADAGSAYFGTGSATITVTQDLQITAGIPPLARSGDRVEAGITVRNGSGRAMKTVVEAQAPGLPALAAQTVQIPAGEAREVKWNVVVPAGITTLPWTLTAKEQGGEHAQDRLAFSQQVEAATPVTVQQATLRQLDGELAIPVGLPPGAEPGRGGVSVQLQARLADELPSVRDWFRRYPFTCLEQRSSIAIGLDDKARWDAIMAELPTYLDGDGLAQYFPSQEGSRASGSDTLTAYLLSVSNEAGWTIPDAARERMLTGLTRFVEGQLRRDLWMPRDSGDARRLAALEALSRYDRARARQLDTVTIQPNSWSTAMLIDWLSLLQRLPDVADRDGKLHQAEQILRSRLTYQGTRLVFSTERDDYWWWLMGNADVNAARLLLIASKVPGWKDDAPRLLTGLLARQQKGAWWTTNANAWGTLAVKRFGSQFETRPVTGQVQLALGAGKRTVPWTTPQPAAVMLPWPGRGQASLTLAQQGSGAPWATVQVLAAVPLGAPQAAGYSVKKTITPVQQSVSGQYSRGDVLRVKLDISAQAGMTWVVVDDPVPAGASILGNGMGRDSQIATQGEQQSGDAWPAYVERRFAGYRAYYQYVPRGGFSVEYSMRLNNAGVFRLPPTRVEALYAPDVFGAAPNPPFTVKAKP</sequence>
<dbReference type="Pfam" id="PF11974">
    <property type="entry name" value="bMG3"/>
    <property type="match status" value="1"/>
</dbReference>
<proteinExistence type="inferred from homology"/>
<dbReference type="STRING" id="1122240.GCA_000620105_02554"/>
<evidence type="ECO:0000313" key="6">
    <source>
        <dbReference type="Proteomes" id="UP000244173"/>
    </source>
</evidence>
<evidence type="ECO:0000259" key="3">
    <source>
        <dbReference type="SMART" id="SM01359"/>
    </source>
</evidence>
<dbReference type="SMART" id="SM01360">
    <property type="entry name" value="A2M"/>
    <property type="match status" value="1"/>
</dbReference>
<dbReference type="EMBL" id="CP028519">
    <property type="protein sequence ID" value="AVY94199.1"/>
    <property type="molecule type" value="Genomic_DNA"/>
</dbReference>
<evidence type="ECO:0000259" key="4">
    <source>
        <dbReference type="SMART" id="SM01360"/>
    </source>
</evidence>
<accession>A0A2S0P9X6</accession>
<dbReference type="Proteomes" id="UP000244173">
    <property type="component" value="Chromosome"/>
</dbReference>
<dbReference type="GO" id="GO:0004866">
    <property type="term" value="F:endopeptidase inhibitor activity"/>
    <property type="evidence" value="ECO:0007669"/>
    <property type="project" value="InterPro"/>
</dbReference>
<dbReference type="Pfam" id="PF01835">
    <property type="entry name" value="MG2"/>
    <property type="match status" value="1"/>
</dbReference>
<evidence type="ECO:0000313" key="5">
    <source>
        <dbReference type="EMBL" id="AVY94199.1"/>
    </source>
</evidence>
<dbReference type="InterPro" id="IPR041246">
    <property type="entry name" value="Bact_MG10"/>
</dbReference>
<dbReference type="Pfam" id="PF07703">
    <property type="entry name" value="A2M_BRD"/>
    <property type="match status" value="1"/>
</dbReference>
<dbReference type="RefSeq" id="WP_107889256.1">
    <property type="nucleotide sequence ID" value="NZ_CP028519.1"/>
</dbReference>
<keyword evidence="2" id="KW-0732">Signal</keyword>
<evidence type="ECO:0000256" key="2">
    <source>
        <dbReference type="SAM" id="SignalP"/>
    </source>
</evidence>
<evidence type="ECO:0008006" key="7">
    <source>
        <dbReference type="Google" id="ProtNLM"/>
    </source>
</evidence>
<dbReference type="InterPro" id="IPR011625">
    <property type="entry name" value="A2M_N_BRD"/>
</dbReference>
<gene>
    <name evidence="5" type="ORF">DAI18_09215</name>
</gene>
<dbReference type="InterPro" id="IPR051802">
    <property type="entry name" value="YfhM-like"/>
</dbReference>
<dbReference type="PANTHER" id="PTHR40094">
    <property type="entry name" value="ALPHA-2-MACROGLOBULIN HOMOLOG"/>
    <property type="match status" value="1"/>
</dbReference>
<feature type="chain" id="PRO_5015416206" description="Alpha-2-macroglobulin" evidence="2">
    <location>
        <begin position="24"/>
        <end position="1897"/>
    </location>
</feature>
<organism evidence="5 6">
    <name type="scientific">Microvirgula aerodenitrificans</name>
    <dbReference type="NCBI Taxonomy" id="57480"/>
    <lineage>
        <taxon>Bacteria</taxon>
        <taxon>Pseudomonadati</taxon>
        <taxon>Pseudomonadota</taxon>
        <taxon>Betaproteobacteria</taxon>
        <taxon>Neisseriales</taxon>
        <taxon>Aquaspirillaceae</taxon>
        <taxon>Microvirgula</taxon>
    </lineage>
</organism>
<comment type="similarity">
    <text evidence="1">Belongs to the protease inhibitor I39 (alpha-2-macroglobulin) family. Bacterial alpha-2-macroglobulin subfamily.</text>
</comment>
<reference evidence="5 6" key="1">
    <citation type="submission" date="2018-04" db="EMBL/GenBank/DDBJ databases">
        <title>Denitrifier Microvirgula.</title>
        <authorList>
            <person name="Anderson E."/>
            <person name="Jang J."/>
            <person name="Ishii S."/>
        </authorList>
    </citation>
    <scope>NUCLEOTIDE SEQUENCE [LARGE SCALE GENOMIC DNA]</scope>
    <source>
        <strain evidence="5 6">BE2.4</strain>
    </source>
</reference>
<dbReference type="InterPro" id="IPR002890">
    <property type="entry name" value="MG2"/>
</dbReference>